<evidence type="ECO:0000313" key="2">
    <source>
        <dbReference type="EMBL" id="MFC3150034.1"/>
    </source>
</evidence>
<proteinExistence type="predicted"/>
<reference evidence="3" key="1">
    <citation type="journal article" date="2019" name="Int. J. Syst. Evol. Microbiol.">
        <title>The Global Catalogue of Microorganisms (GCM) 10K type strain sequencing project: providing services to taxonomists for standard genome sequencing and annotation.</title>
        <authorList>
            <consortium name="The Broad Institute Genomics Platform"/>
            <consortium name="The Broad Institute Genome Sequencing Center for Infectious Disease"/>
            <person name="Wu L."/>
            <person name="Ma J."/>
        </authorList>
    </citation>
    <scope>NUCLEOTIDE SEQUENCE [LARGE SCALE GENOMIC DNA]</scope>
    <source>
        <strain evidence="3">KCTC 52438</strain>
    </source>
</reference>
<feature type="chain" id="PRO_5046084308" evidence="1">
    <location>
        <begin position="21"/>
        <end position="184"/>
    </location>
</feature>
<sequence>MKKIISATLIMLGLSSLVVAEEKQFPPVPSWKPSFASSNESQLERMVYYTNKQKDLAQFSNGTIVILEDNLTDEKAKQYAKSVLSKIYNYHPDMNPVPMKDGNILVQYNHPAYNVVLTDFTKQHMDTIKSKHLDALATEEVLITGLGRNQFDEFGMLALYGRTFMFMDAQNPEVTHLYRKTSSN</sequence>
<gene>
    <name evidence="2" type="ORF">ACFOEK_03255</name>
</gene>
<dbReference type="Proteomes" id="UP001595476">
    <property type="component" value="Unassembled WGS sequence"/>
</dbReference>
<evidence type="ECO:0000256" key="1">
    <source>
        <dbReference type="SAM" id="SignalP"/>
    </source>
</evidence>
<accession>A0ABV7H7Z3</accession>
<dbReference type="EMBL" id="JBHRSZ010000002">
    <property type="protein sequence ID" value="MFC3150034.1"/>
    <property type="molecule type" value="Genomic_DNA"/>
</dbReference>
<name>A0ABV7H7Z3_9GAMM</name>
<organism evidence="2 3">
    <name type="scientific">Litoribrevibacter euphylliae</name>
    <dbReference type="NCBI Taxonomy" id="1834034"/>
    <lineage>
        <taxon>Bacteria</taxon>
        <taxon>Pseudomonadati</taxon>
        <taxon>Pseudomonadota</taxon>
        <taxon>Gammaproteobacteria</taxon>
        <taxon>Oceanospirillales</taxon>
        <taxon>Oceanospirillaceae</taxon>
        <taxon>Litoribrevibacter</taxon>
    </lineage>
</organism>
<feature type="signal peptide" evidence="1">
    <location>
        <begin position="1"/>
        <end position="20"/>
    </location>
</feature>
<keyword evidence="1" id="KW-0732">Signal</keyword>
<dbReference type="RefSeq" id="WP_386716090.1">
    <property type="nucleotide sequence ID" value="NZ_JBHRSZ010000002.1"/>
</dbReference>
<evidence type="ECO:0000313" key="3">
    <source>
        <dbReference type="Proteomes" id="UP001595476"/>
    </source>
</evidence>
<keyword evidence="3" id="KW-1185">Reference proteome</keyword>
<comment type="caution">
    <text evidence="2">The sequence shown here is derived from an EMBL/GenBank/DDBJ whole genome shotgun (WGS) entry which is preliminary data.</text>
</comment>
<protein>
    <submittedName>
        <fullName evidence="2">Uncharacterized protein</fullName>
    </submittedName>
</protein>